<keyword evidence="2 9" id="KW-0645">Protease</keyword>
<dbReference type="InterPro" id="IPR034164">
    <property type="entry name" value="Pepsin-like_dom"/>
</dbReference>
<comment type="caution">
    <text evidence="12">The sequence shown here is derived from an EMBL/GenBank/DDBJ whole genome shotgun (WGS) entry which is preliminary data.</text>
</comment>
<dbReference type="Pfam" id="PF00026">
    <property type="entry name" value="Asp"/>
    <property type="match status" value="1"/>
</dbReference>
<feature type="active site" evidence="7">
    <location>
        <position position="333"/>
    </location>
</feature>
<evidence type="ECO:0000259" key="11">
    <source>
        <dbReference type="PROSITE" id="PS51767"/>
    </source>
</evidence>
<organism evidence="12 13">
    <name type="scientific">Dispira parvispora</name>
    <dbReference type="NCBI Taxonomy" id="1520584"/>
    <lineage>
        <taxon>Eukaryota</taxon>
        <taxon>Fungi</taxon>
        <taxon>Fungi incertae sedis</taxon>
        <taxon>Zoopagomycota</taxon>
        <taxon>Kickxellomycotina</taxon>
        <taxon>Dimargaritomycetes</taxon>
        <taxon>Dimargaritales</taxon>
        <taxon>Dimargaritaceae</taxon>
        <taxon>Dispira</taxon>
    </lineage>
</organism>
<dbReference type="Gene3D" id="2.40.70.10">
    <property type="entry name" value="Acid Proteases"/>
    <property type="match status" value="2"/>
</dbReference>
<comment type="similarity">
    <text evidence="1 9">Belongs to the peptidase A1 family.</text>
</comment>
<evidence type="ECO:0000256" key="8">
    <source>
        <dbReference type="PIRSR" id="PIRSR601461-2"/>
    </source>
</evidence>
<dbReference type="PRINTS" id="PR00792">
    <property type="entry name" value="PEPSIN"/>
</dbReference>
<feature type="active site" evidence="7">
    <location>
        <position position="148"/>
    </location>
</feature>
<evidence type="ECO:0000256" key="3">
    <source>
        <dbReference type="ARBA" id="ARBA00022750"/>
    </source>
</evidence>
<dbReference type="FunFam" id="2.40.70.10:FF:000008">
    <property type="entry name" value="Cathepsin D"/>
    <property type="match status" value="1"/>
</dbReference>
<evidence type="ECO:0000256" key="10">
    <source>
        <dbReference type="SAM" id="MobiDB-lite"/>
    </source>
</evidence>
<keyword evidence="5" id="KW-0865">Zymogen</keyword>
<dbReference type="GO" id="GO:0006508">
    <property type="term" value="P:proteolysis"/>
    <property type="evidence" value="ECO:0007669"/>
    <property type="project" value="UniProtKB-KW"/>
</dbReference>
<dbReference type="PANTHER" id="PTHR47966:SF51">
    <property type="entry name" value="BETA-SITE APP-CLEAVING ENZYME, ISOFORM A-RELATED"/>
    <property type="match status" value="1"/>
</dbReference>
<evidence type="ECO:0000313" key="12">
    <source>
        <dbReference type="EMBL" id="KAJ1968653.1"/>
    </source>
</evidence>
<dbReference type="InterPro" id="IPR021109">
    <property type="entry name" value="Peptidase_aspartic_dom_sf"/>
</dbReference>
<feature type="compositionally biased region" description="Basic residues" evidence="10">
    <location>
        <begin position="82"/>
        <end position="92"/>
    </location>
</feature>
<dbReference type="PROSITE" id="PS00141">
    <property type="entry name" value="ASP_PROTEASE"/>
    <property type="match status" value="1"/>
</dbReference>
<feature type="domain" description="Peptidase A1" evidence="11">
    <location>
        <begin position="130"/>
        <end position="444"/>
    </location>
</feature>
<dbReference type="InterPro" id="IPR001461">
    <property type="entry name" value="Aspartic_peptidase_A1"/>
</dbReference>
<dbReference type="CDD" id="cd05471">
    <property type="entry name" value="pepsin_like"/>
    <property type="match status" value="1"/>
</dbReference>
<evidence type="ECO:0000256" key="6">
    <source>
        <dbReference type="ARBA" id="ARBA00023157"/>
    </source>
</evidence>
<dbReference type="Proteomes" id="UP001150925">
    <property type="component" value="Unassembled WGS sequence"/>
</dbReference>
<dbReference type="OrthoDB" id="2747330at2759"/>
<protein>
    <recommendedName>
        <fullName evidence="11">Peptidase A1 domain-containing protein</fullName>
    </recommendedName>
</protein>
<evidence type="ECO:0000313" key="13">
    <source>
        <dbReference type="Proteomes" id="UP001150925"/>
    </source>
</evidence>
<dbReference type="InterPro" id="IPR001969">
    <property type="entry name" value="Aspartic_peptidase_AS"/>
</dbReference>
<feature type="compositionally biased region" description="Basic and acidic residues" evidence="10">
    <location>
        <begin position="72"/>
        <end position="81"/>
    </location>
</feature>
<evidence type="ECO:0000256" key="5">
    <source>
        <dbReference type="ARBA" id="ARBA00023145"/>
    </source>
</evidence>
<name>A0A9W8E9G0_9FUNG</name>
<evidence type="ECO:0000256" key="4">
    <source>
        <dbReference type="ARBA" id="ARBA00022801"/>
    </source>
</evidence>
<accession>A0A9W8E9G0</accession>
<keyword evidence="13" id="KW-1185">Reference proteome</keyword>
<evidence type="ECO:0000256" key="2">
    <source>
        <dbReference type="ARBA" id="ARBA00022670"/>
    </source>
</evidence>
<dbReference type="InterPro" id="IPR033121">
    <property type="entry name" value="PEPTIDASE_A1"/>
</dbReference>
<feature type="disulfide bond" evidence="8">
    <location>
        <begin position="161"/>
        <end position="166"/>
    </location>
</feature>
<dbReference type="AlphaFoldDB" id="A0A9W8E9G0"/>
<evidence type="ECO:0000256" key="9">
    <source>
        <dbReference type="RuleBase" id="RU000454"/>
    </source>
</evidence>
<dbReference type="EMBL" id="JANBPY010000153">
    <property type="protein sequence ID" value="KAJ1968653.1"/>
    <property type="molecule type" value="Genomic_DNA"/>
</dbReference>
<evidence type="ECO:0000256" key="1">
    <source>
        <dbReference type="ARBA" id="ARBA00007447"/>
    </source>
</evidence>
<keyword evidence="3 9" id="KW-0064">Aspartyl protease</keyword>
<gene>
    <name evidence="12" type="ORF">IWQ62_001115</name>
</gene>
<evidence type="ECO:0000256" key="7">
    <source>
        <dbReference type="PIRSR" id="PIRSR601461-1"/>
    </source>
</evidence>
<keyword evidence="4 9" id="KW-0378">Hydrolase</keyword>
<sequence length="451" mass="49828">MLSNSATPLRLWGIAWVSILVLSGSSVLVNALPNVIPKSQALKLAQPLSSSQKTERPGIRIELQKRTVKNQSHSEKREILNKRHQQQLHRRSLLSDKPNAALGSEKTSAAHRPHARNRLGLINYAGDTEYYGVVSFGTPPQRFRVNFDTGSADIWIPGMECQEELCQHRRQFDPEASATYQPSDQTFDMSYMDGAAAQGTLGSDQLTIGNIRVANQTFGTTFYESEHLGFDEYDGMFGLAFSPVGSVDGVKTAMDNILEQGLLTSNTVAFSLSKSREADGTGGYVEFGHIDQTAFEGELLYIPVNQPIYWEITVQGMFVNGMDLGVSGDGMIDTGTTLLVVPPTVAELFHSQFPLAWKNPDDNGWVIPCNTPLLGDYNFEIQLGGRRFAIPVEDLVYGPLESDSDFCYSAMSEGSADDLWILGDTFIKNYYVVFDYAEKAIGIAPRKEDTY</sequence>
<feature type="region of interest" description="Disordered" evidence="10">
    <location>
        <begin position="70"/>
        <end position="112"/>
    </location>
</feature>
<dbReference type="SUPFAM" id="SSF50630">
    <property type="entry name" value="Acid proteases"/>
    <property type="match status" value="1"/>
</dbReference>
<keyword evidence="6 8" id="KW-1015">Disulfide bond</keyword>
<reference evidence="12" key="1">
    <citation type="submission" date="2022-07" db="EMBL/GenBank/DDBJ databases">
        <title>Phylogenomic reconstructions and comparative analyses of Kickxellomycotina fungi.</title>
        <authorList>
            <person name="Reynolds N.K."/>
            <person name="Stajich J.E."/>
            <person name="Barry K."/>
            <person name="Grigoriev I.V."/>
            <person name="Crous P."/>
            <person name="Smith M.E."/>
        </authorList>
    </citation>
    <scope>NUCLEOTIDE SEQUENCE</scope>
    <source>
        <strain evidence="12">RSA 1196</strain>
    </source>
</reference>
<dbReference type="PROSITE" id="PS51767">
    <property type="entry name" value="PEPTIDASE_A1"/>
    <property type="match status" value="1"/>
</dbReference>
<dbReference type="PANTHER" id="PTHR47966">
    <property type="entry name" value="BETA-SITE APP-CLEAVING ENZYME, ISOFORM A-RELATED"/>
    <property type="match status" value="1"/>
</dbReference>
<dbReference type="GO" id="GO:0004190">
    <property type="term" value="F:aspartic-type endopeptidase activity"/>
    <property type="evidence" value="ECO:0007669"/>
    <property type="project" value="UniProtKB-KW"/>
</dbReference>
<feature type="disulfide bond" evidence="8">
    <location>
        <begin position="369"/>
        <end position="407"/>
    </location>
</feature>
<proteinExistence type="inferred from homology"/>